<dbReference type="PANTHER" id="PTHR31794:SF4">
    <property type="entry name" value="AUXIN EFFLUX TRANSPORTER FAMILY PROTEIN (EUROFUNG)"/>
    <property type="match status" value="1"/>
</dbReference>
<feature type="region of interest" description="Disordered" evidence="5">
    <location>
        <begin position="205"/>
        <end position="229"/>
    </location>
</feature>
<dbReference type="InterPro" id="IPR004776">
    <property type="entry name" value="Mem_transp_PIN-like"/>
</dbReference>
<keyword evidence="2 6" id="KW-0812">Transmembrane</keyword>
<feature type="transmembrane region" description="Helical" evidence="6">
    <location>
        <begin position="251"/>
        <end position="271"/>
    </location>
</feature>
<dbReference type="EMBL" id="KV427608">
    <property type="protein sequence ID" value="KZT10648.1"/>
    <property type="molecule type" value="Genomic_DNA"/>
</dbReference>
<feature type="region of interest" description="Disordered" evidence="5">
    <location>
        <begin position="175"/>
        <end position="194"/>
    </location>
</feature>
<dbReference type="OrthoDB" id="191139at2759"/>
<dbReference type="Proteomes" id="UP000076871">
    <property type="component" value="Unassembled WGS sequence"/>
</dbReference>
<protein>
    <recommendedName>
        <fullName evidence="9">Auxin efflux carrier</fullName>
    </recommendedName>
</protein>
<gene>
    <name evidence="7" type="ORF">LAESUDRAFT_342656</name>
</gene>
<comment type="subcellular location">
    <subcellularLocation>
        <location evidence="1">Membrane</location>
        <topology evidence="1">Multi-pass membrane protein</topology>
    </subcellularLocation>
</comment>
<feature type="transmembrane region" description="Helical" evidence="6">
    <location>
        <begin position="389"/>
        <end position="414"/>
    </location>
</feature>
<dbReference type="GO" id="GO:0005783">
    <property type="term" value="C:endoplasmic reticulum"/>
    <property type="evidence" value="ECO:0007669"/>
    <property type="project" value="TreeGrafter"/>
</dbReference>
<proteinExistence type="predicted"/>
<feature type="compositionally biased region" description="Basic and acidic residues" evidence="5">
    <location>
        <begin position="175"/>
        <end position="188"/>
    </location>
</feature>
<evidence type="ECO:0000256" key="5">
    <source>
        <dbReference type="SAM" id="MobiDB-lite"/>
    </source>
</evidence>
<dbReference type="GO" id="GO:0055085">
    <property type="term" value="P:transmembrane transport"/>
    <property type="evidence" value="ECO:0007669"/>
    <property type="project" value="InterPro"/>
</dbReference>
<evidence type="ECO:0000313" key="8">
    <source>
        <dbReference type="Proteomes" id="UP000076871"/>
    </source>
</evidence>
<evidence type="ECO:0000256" key="6">
    <source>
        <dbReference type="SAM" id="Phobius"/>
    </source>
</evidence>
<feature type="transmembrane region" description="Helical" evidence="6">
    <location>
        <begin position="12"/>
        <end position="32"/>
    </location>
</feature>
<feature type="transmembrane region" description="Helical" evidence="6">
    <location>
        <begin position="358"/>
        <end position="377"/>
    </location>
</feature>
<feature type="transmembrane region" description="Helical" evidence="6">
    <location>
        <begin position="324"/>
        <end position="346"/>
    </location>
</feature>
<feature type="transmembrane region" description="Helical" evidence="6">
    <location>
        <begin position="44"/>
        <end position="62"/>
    </location>
</feature>
<organism evidence="7 8">
    <name type="scientific">Laetiporus sulphureus 93-53</name>
    <dbReference type="NCBI Taxonomy" id="1314785"/>
    <lineage>
        <taxon>Eukaryota</taxon>
        <taxon>Fungi</taxon>
        <taxon>Dikarya</taxon>
        <taxon>Basidiomycota</taxon>
        <taxon>Agaricomycotina</taxon>
        <taxon>Agaricomycetes</taxon>
        <taxon>Polyporales</taxon>
        <taxon>Laetiporus</taxon>
    </lineage>
</organism>
<evidence type="ECO:0000256" key="1">
    <source>
        <dbReference type="ARBA" id="ARBA00004141"/>
    </source>
</evidence>
<evidence type="ECO:0000313" key="7">
    <source>
        <dbReference type="EMBL" id="KZT10648.1"/>
    </source>
</evidence>
<reference evidence="7 8" key="1">
    <citation type="journal article" date="2016" name="Mol. Biol. Evol.">
        <title>Comparative Genomics of Early-Diverging Mushroom-Forming Fungi Provides Insights into the Origins of Lignocellulose Decay Capabilities.</title>
        <authorList>
            <person name="Nagy L.G."/>
            <person name="Riley R."/>
            <person name="Tritt A."/>
            <person name="Adam C."/>
            <person name="Daum C."/>
            <person name="Floudas D."/>
            <person name="Sun H."/>
            <person name="Yadav J.S."/>
            <person name="Pangilinan J."/>
            <person name="Larsson K.H."/>
            <person name="Matsuura K."/>
            <person name="Barry K."/>
            <person name="Labutti K."/>
            <person name="Kuo R."/>
            <person name="Ohm R.A."/>
            <person name="Bhattacharya S.S."/>
            <person name="Shirouzu T."/>
            <person name="Yoshinaga Y."/>
            <person name="Martin F.M."/>
            <person name="Grigoriev I.V."/>
            <person name="Hibbett D.S."/>
        </authorList>
    </citation>
    <scope>NUCLEOTIDE SEQUENCE [LARGE SCALE GENOMIC DNA]</scope>
    <source>
        <strain evidence="7 8">93-53</strain>
    </source>
</reference>
<sequence>MSSESTLSETFIGALQGTISVLLTCFAGYVVARRGFLNQPTVKHISKLCTSIFLPSLLIVQMGPELTTGSLSKYWIIPLWGLLSATIAHLIGWAGQYLFRLKHWTIVACGRPNSNALPLLLLQSLETTGMLEQLSGDGESVKDTLGRAKSLLLLNAIVQDIITIQLAPAVLGADRSRREKDKSPDRLKPGPGKLSVVQDEERAGLLDDVDSEGSQRDSDREMGGALGPIADVPDLRTPQSLRPLEKPIKTMWSYMSAPLIGAIIAFILGILPPLHEAFLSKHGVMYIPITQAVKNLGDLFVVLQTFAVGAELGLVPSSHPGYRATIWVLMIRFLVMPAIGMLFVWTTAGRGWYVSDPLVWFLLVLLPAGPSAMLLVNVAEIVDIDQGPIVGYMTVAYLLAPLMAVVCAIGLGIVKMRSG</sequence>
<dbReference type="GeneID" id="63819124"/>
<evidence type="ECO:0000256" key="2">
    <source>
        <dbReference type="ARBA" id="ARBA00022692"/>
    </source>
</evidence>
<dbReference type="STRING" id="1314785.A0A165GPZ4"/>
<dbReference type="PANTHER" id="PTHR31794">
    <property type="entry name" value="AUXIN EFFLUX TRANSPORTER FAMILY PROTEIN (EUROFUNG)"/>
    <property type="match status" value="1"/>
</dbReference>
<dbReference type="InParanoid" id="A0A165GPZ4"/>
<evidence type="ECO:0000256" key="4">
    <source>
        <dbReference type="ARBA" id="ARBA00023136"/>
    </source>
</evidence>
<dbReference type="GO" id="GO:0016020">
    <property type="term" value="C:membrane"/>
    <property type="evidence" value="ECO:0007669"/>
    <property type="project" value="UniProtKB-SubCell"/>
</dbReference>
<feature type="compositionally biased region" description="Basic and acidic residues" evidence="5">
    <location>
        <begin position="213"/>
        <end position="222"/>
    </location>
</feature>
<keyword evidence="8" id="KW-1185">Reference proteome</keyword>
<dbReference type="RefSeq" id="XP_040768388.1">
    <property type="nucleotide sequence ID" value="XM_040902093.1"/>
</dbReference>
<keyword evidence="4 6" id="KW-0472">Membrane</keyword>
<evidence type="ECO:0000256" key="3">
    <source>
        <dbReference type="ARBA" id="ARBA00022989"/>
    </source>
</evidence>
<keyword evidence="3 6" id="KW-1133">Transmembrane helix</keyword>
<accession>A0A165GPZ4</accession>
<dbReference type="AlphaFoldDB" id="A0A165GPZ4"/>
<feature type="transmembrane region" description="Helical" evidence="6">
    <location>
        <begin position="74"/>
        <end position="94"/>
    </location>
</feature>
<name>A0A165GPZ4_9APHY</name>
<evidence type="ECO:0008006" key="9">
    <source>
        <dbReference type="Google" id="ProtNLM"/>
    </source>
</evidence>
<dbReference type="Pfam" id="PF03547">
    <property type="entry name" value="Mem_trans"/>
    <property type="match status" value="1"/>
</dbReference>